<keyword evidence="1" id="KW-0812">Transmembrane</keyword>
<evidence type="ECO:0000256" key="1">
    <source>
        <dbReference type="SAM" id="Phobius"/>
    </source>
</evidence>
<evidence type="ECO:0000313" key="4">
    <source>
        <dbReference type="Proteomes" id="UP000824091"/>
    </source>
</evidence>
<gene>
    <name evidence="3" type="ORF">IAD16_07995</name>
</gene>
<protein>
    <recommendedName>
        <fullName evidence="2">Peptidase M56 domain-containing protein</fullName>
    </recommendedName>
</protein>
<reference evidence="3" key="2">
    <citation type="journal article" date="2021" name="PeerJ">
        <title>Extensive microbial diversity within the chicken gut microbiome revealed by metagenomics and culture.</title>
        <authorList>
            <person name="Gilroy R."/>
            <person name="Ravi A."/>
            <person name="Getino M."/>
            <person name="Pursley I."/>
            <person name="Horton D.L."/>
            <person name="Alikhan N.F."/>
            <person name="Baker D."/>
            <person name="Gharbi K."/>
            <person name="Hall N."/>
            <person name="Watson M."/>
            <person name="Adriaenssens E.M."/>
            <person name="Foster-Nyarko E."/>
            <person name="Jarju S."/>
            <person name="Secka A."/>
            <person name="Antonio M."/>
            <person name="Oren A."/>
            <person name="Chaudhuri R.R."/>
            <person name="La Ragione R."/>
            <person name="Hildebrand F."/>
            <person name="Pallen M.J."/>
        </authorList>
    </citation>
    <scope>NUCLEOTIDE SEQUENCE</scope>
    <source>
        <strain evidence="3">11300</strain>
    </source>
</reference>
<dbReference type="Proteomes" id="UP000824091">
    <property type="component" value="Unassembled WGS sequence"/>
</dbReference>
<reference evidence="3" key="1">
    <citation type="submission" date="2020-10" db="EMBL/GenBank/DDBJ databases">
        <authorList>
            <person name="Gilroy R."/>
        </authorList>
    </citation>
    <scope>NUCLEOTIDE SEQUENCE</scope>
    <source>
        <strain evidence="3">11300</strain>
    </source>
</reference>
<proteinExistence type="predicted"/>
<feature type="transmembrane region" description="Helical" evidence="1">
    <location>
        <begin position="202"/>
        <end position="224"/>
    </location>
</feature>
<comment type="caution">
    <text evidence="3">The sequence shown here is derived from an EMBL/GenBank/DDBJ whole genome shotgun (WGS) entry which is preliminary data.</text>
</comment>
<keyword evidence="1" id="KW-1133">Transmembrane helix</keyword>
<dbReference type="AlphaFoldDB" id="A0A9D1I5D4"/>
<organism evidence="3 4">
    <name type="scientific">Candidatus Fimisoma avicola</name>
    <dbReference type="NCBI Taxonomy" id="2840826"/>
    <lineage>
        <taxon>Bacteria</taxon>
        <taxon>Bacillati</taxon>
        <taxon>Bacillota</taxon>
        <taxon>Clostridia</taxon>
        <taxon>Eubacteriales</taxon>
        <taxon>Candidatus Fimisoma</taxon>
    </lineage>
</organism>
<evidence type="ECO:0000313" key="3">
    <source>
        <dbReference type="EMBL" id="HIU28304.1"/>
    </source>
</evidence>
<feature type="transmembrane region" description="Helical" evidence="1">
    <location>
        <begin position="113"/>
        <end position="136"/>
    </location>
</feature>
<dbReference type="InterPro" id="IPR008756">
    <property type="entry name" value="Peptidase_M56"/>
</dbReference>
<dbReference type="EMBL" id="DVMO01000120">
    <property type="protein sequence ID" value="HIU28304.1"/>
    <property type="molecule type" value="Genomic_DNA"/>
</dbReference>
<keyword evidence="1" id="KW-0472">Membrane</keyword>
<dbReference type="Pfam" id="PF05569">
    <property type="entry name" value="Peptidase_M56"/>
    <property type="match status" value="1"/>
</dbReference>
<feature type="transmembrane region" description="Helical" evidence="1">
    <location>
        <begin position="6"/>
        <end position="25"/>
    </location>
</feature>
<accession>A0A9D1I5D4</accession>
<feature type="transmembrane region" description="Helical" evidence="1">
    <location>
        <begin position="37"/>
        <end position="61"/>
    </location>
</feature>
<name>A0A9D1I5D4_9FIRM</name>
<feature type="transmembrane region" description="Helical" evidence="1">
    <location>
        <begin position="289"/>
        <end position="309"/>
    </location>
</feature>
<dbReference type="PANTHER" id="PTHR34978:SF3">
    <property type="entry name" value="SLR0241 PROTEIN"/>
    <property type="match status" value="1"/>
</dbReference>
<feature type="domain" description="Peptidase M56" evidence="2">
    <location>
        <begin position="8"/>
        <end position="280"/>
    </location>
</feature>
<dbReference type="InterPro" id="IPR052173">
    <property type="entry name" value="Beta-lactam_resp_regulator"/>
</dbReference>
<dbReference type="PANTHER" id="PTHR34978">
    <property type="entry name" value="POSSIBLE SENSOR-TRANSDUCER PROTEIN BLAR"/>
    <property type="match status" value="1"/>
</dbReference>
<dbReference type="CDD" id="cd07341">
    <property type="entry name" value="M56_BlaR1_MecR1_like"/>
    <property type="match status" value="1"/>
</dbReference>
<evidence type="ECO:0000259" key="2">
    <source>
        <dbReference type="Pfam" id="PF05569"/>
    </source>
</evidence>
<sequence length="480" mass="54220">METVLLNLANMSINAGWFVLAILVLRPLLRKCPRWICCLLWGLVAVRLICPVSVQSIFSLIPSAQTLPMDFVNGDLPQINSGINVIDSIVNPVLSGSLEPAPGASINPSQIQFLFLTWIWIAGASAILLYGSVSYLRLKKRLKISTALRENIRQSEYADTPFVMGFFRPVIYLPYNIPSKDMAYMIAHENAHIRRKDHWWKAAGYVLLAIYWFNPLIWLAYILLCRDIEAACDEKTIKAMNECERREYASTLLKYSVSRRMIITCPPAFGEIRVKERIKRIMDHKKPSVWLIVLAMVCCTAAVVCFLTDPPENSSADTGLSSSAVIGENGHIVLKDGMCTRGIDQWESFLHKVSDGQQADVYLDHYYTADGISSGKTPAQTAGPDGSDSLFLFHLVYDGKTFSLTEEDQGRTAYTREYRYLRRFEVPYTANQPPQNTSSLLQYVLINDPDITWDEIIQSIASSQYQDHIDFMVIYAQPLS</sequence>